<evidence type="ECO:0000256" key="2">
    <source>
        <dbReference type="SAM" id="SignalP"/>
    </source>
</evidence>
<protein>
    <submittedName>
        <fullName evidence="3">Uncharacterized protein</fullName>
    </submittedName>
</protein>
<keyword evidence="1" id="KW-0472">Membrane</keyword>
<evidence type="ECO:0000313" key="3">
    <source>
        <dbReference type="EMBL" id="QDY70074.1"/>
    </source>
</evidence>
<dbReference type="RefSeq" id="WP_146365449.1">
    <property type="nucleotide sequence ID" value="NZ_CP042261.1"/>
</dbReference>
<feature type="chain" id="PRO_5022966845" evidence="2">
    <location>
        <begin position="24"/>
        <end position="81"/>
    </location>
</feature>
<evidence type="ECO:0000313" key="4">
    <source>
        <dbReference type="Proteomes" id="UP000318483"/>
    </source>
</evidence>
<dbReference type="Proteomes" id="UP000318483">
    <property type="component" value="Chromosome"/>
</dbReference>
<feature type="signal peptide" evidence="2">
    <location>
        <begin position="1"/>
        <end position="23"/>
    </location>
</feature>
<keyword evidence="4" id="KW-1185">Reference proteome</keyword>
<dbReference type="KEGG" id="lit:FPZ52_10890"/>
<evidence type="ECO:0000256" key="1">
    <source>
        <dbReference type="SAM" id="Phobius"/>
    </source>
</evidence>
<accession>A0A5B8IWM9</accession>
<keyword evidence="1" id="KW-1133">Transmembrane helix</keyword>
<organism evidence="3 4">
    <name type="scientific">Qingshengfaniella alkalisoli</name>
    <dbReference type="NCBI Taxonomy" id="2599296"/>
    <lineage>
        <taxon>Bacteria</taxon>
        <taxon>Pseudomonadati</taxon>
        <taxon>Pseudomonadota</taxon>
        <taxon>Alphaproteobacteria</taxon>
        <taxon>Rhodobacterales</taxon>
        <taxon>Paracoccaceae</taxon>
        <taxon>Qingshengfaniella</taxon>
    </lineage>
</organism>
<proteinExistence type="predicted"/>
<feature type="transmembrane region" description="Helical" evidence="1">
    <location>
        <begin position="47"/>
        <end position="65"/>
    </location>
</feature>
<dbReference type="EMBL" id="CP042261">
    <property type="protein sequence ID" value="QDY70074.1"/>
    <property type="molecule type" value="Genomic_DNA"/>
</dbReference>
<keyword evidence="2" id="KW-0732">Signal</keyword>
<reference evidence="3 4" key="1">
    <citation type="submission" date="2019-07" db="EMBL/GenBank/DDBJ databases">
        <title>Litoreibacter alkalisoli sp. nov., isolated from saline-alkaline soil.</title>
        <authorList>
            <person name="Wang S."/>
            <person name="Xu L."/>
            <person name="Xing Y.-T."/>
            <person name="Sun J.-Q."/>
        </authorList>
    </citation>
    <scope>NUCLEOTIDE SEQUENCE [LARGE SCALE GENOMIC DNA]</scope>
    <source>
        <strain evidence="3 4">LN3S51</strain>
    </source>
</reference>
<keyword evidence="1" id="KW-0812">Transmembrane</keyword>
<name>A0A5B8IWM9_9RHOB</name>
<dbReference type="AlphaFoldDB" id="A0A5B8IWM9"/>
<sequence length="81" mass="7926">MTKLATTAVMCAALVGATTPAFAGGLAPVAEEPVVAPVMVDQGGLNWTHAAIAAGVIGLAALALADDDDDDDDDNSGTTTN</sequence>
<gene>
    <name evidence="3" type="ORF">FPZ52_10890</name>
</gene>